<dbReference type="VEuPathDB" id="CryptoDB:Vbra_13445"/>
<gene>
    <name evidence="1" type="ORF">Vbra_13445</name>
</gene>
<sequence length="685" mass="74666">MEAPSSTDSKDAADSTSGGVMQLNVSGYVMAFPSGVLLRDGLRDTCLAVLLHRFGDWMHKDAERTIFIDADPLYFVWLCEKLTRLKHGWVDEIKIFNEGPHITFYHDIFFATSPIDIDGHPEALFKSFMAMMGAFIKSSIKGGSGGEEVLSVTVGGRTVATTDATLTNFDTLNDRFTKYGATPIVDVSGHHFDLIVDFARRCRLSPDGAVVAPPTCCCQDKLLRVSDMYGVLDAMYPNILANDVMQTLLDRLGKKEPTMLCVFKSALHGHLYESMMRRVAGRRGLLFVIKCSDTHTIAAFVDTKLQLPADPASELQFWCPVSLFSVSGAFEEGITEIDVPKDYQRVSVAGTKGGVTDRWGKPCGKMCIARGLWLGHGERHPTYNFCLHRPTDDIRLCHQWVKQEELPANKKFAGQTIRGSGGHAALLSGSETTCFTAQRVEVFQVWDAMPADPILCESCLRALVDATGMTDATPHLLYKGEADGFEHEALLEHVGSCCCSKKQQQVATDLLLLLKDLDGPIIACHIEGGLTPPADPTAVAKTSCAVSLYSVCGAFDGDGITKIDLSNAEQCICVAGAQAGVKNLQDEPVGKVCIGDMTDGASGRLWLGFQPDAPDPTISRCRHWVLKDCLPADKKYLGAIYFEDRASLGSSNEFTLADLEVYTLQPSAGWQWVSAVASMMLARST</sequence>
<keyword evidence="2" id="KW-1185">Reference proteome</keyword>
<evidence type="ECO:0008006" key="3">
    <source>
        <dbReference type="Google" id="ProtNLM"/>
    </source>
</evidence>
<proteinExistence type="predicted"/>
<dbReference type="EMBL" id="CDMY01000317">
    <property type="protein sequence ID" value="CEM02058.1"/>
    <property type="molecule type" value="Genomic_DNA"/>
</dbReference>
<reference evidence="1 2" key="1">
    <citation type="submission" date="2014-11" db="EMBL/GenBank/DDBJ databases">
        <authorList>
            <person name="Zhu J."/>
            <person name="Qi W."/>
            <person name="Song R."/>
        </authorList>
    </citation>
    <scope>NUCLEOTIDE SEQUENCE [LARGE SCALE GENOMIC DNA]</scope>
</reference>
<evidence type="ECO:0000313" key="1">
    <source>
        <dbReference type="EMBL" id="CEM02058.1"/>
    </source>
</evidence>
<protein>
    <recommendedName>
        <fullName evidence="3">Potassium channel tetramerisation-type BTB domain-containing protein</fullName>
    </recommendedName>
</protein>
<organism evidence="1 2">
    <name type="scientific">Vitrella brassicaformis (strain CCMP3155)</name>
    <dbReference type="NCBI Taxonomy" id="1169540"/>
    <lineage>
        <taxon>Eukaryota</taxon>
        <taxon>Sar</taxon>
        <taxon>Alveolata</taxon>
        <taxon>Colpodellida</taxon>
        <taxon>Vitrellaceae</taxon>
        <taxon>Vitrella</taxon>
    </lineage>
</organism>
<dbReference type="AlphaFoldDB" id="A0A0G4EUF8"/>
<accession>A0A0G4EUF8</accession>
<name>A0A0G4EUF8_VITBC</name>
<dbReference type="PhylomeDB" id="A0A0G4EUF8"/>
<dbReference type="InParanoid" id="A0A0G4EUF8"/>
<evidence type="ECO:0000313" key="2">
    <source>
        <dbReference type="Proteomes" id="UP000041254"/>
    </source>
</evidence>
<dbReference type="Proteomes" id="UP000041254">
    <property type="component" value="Unassembled WGS sequence"/>
</dbReference>